<dbReference type="InterPro" id="IPR052544">
    <property type="entry name" value="Bacteriocin_Proc_Enz"/>
</dbReference>
<protein>
    <submittedName>
        <fullName evidence="3">SagB/ThcOx family dehydrogenase</fullName>
    </submittedName>
</protein>
<keyword evidence="4" id="KW-1185">Reference proteome</keyword>
<sequence length="370" mass="41169">MTSVTTPATTKAVWADLLSIRPEAGPGDRLLISDPRTRRRSFVDAETLADLLLAEETGTAAPVAAGRLRDALTQRGWLGTADQGETSTERKWLDRQWHPSLEYYLWSRRPDFADTFDADGSVRTGLVEGYLSDGPPDSFAEQPRGDVTLPAPRALPAGLPLTSVLLARRSTRSFTAAPTTVQDLSDILWHAFDDVRRVRAIPVTGPLDYFRSHGSAFDFYTVVYGVGDIPPGVYRYHLAAHQLDLVTPGEHREEMVQTILGMRGPYTAACTVSIIVDFPRYQWRYRHERALRHLYMAAGRLGQRLIIVGESLGLGTLPTPATRDRRFAALHRLDERRQAPMYTFTMGRVQDRRRPATSGPAGPVSSDRSV</sequence>
<feature type="region of interest" description="Disordered" evidence="1">
    <location>
        <begin position="347"/>
        <end position="370"/>
    </location>
</feature>
<dbReference type="InterPro" id="IPR029479">
    <property type="entry name" value="Nitroreductase"/>
</dbReference>
<dbReference type="CDD" id="cd02142">
    <property type="entry name" value="McbC_SagB-like_oxidoreductase"/>
    <property type="match status" value="1"/>
</dbReference>
<gene>
    <name evidence="3" type="ORF">ACFFTR_27075</name>
</gene>
<dbReference type="Proteomes" id="UP001589608">
    <property type="component" value="Unassembled WGS sequence"/>
</dbReference>
<evidence type="ECO:0000313" key="4">
    <source>
        <dbReference type="Proteomes" id="UP001589608"/>
    </source>
</evidence>
<accession>A0ABV5MD46</accession>
<dbReference type="SUPFAM" id="SSF55469">
    <property type="entry name" value="FMN-dependent nitroreductase-like"/>
    <property type="match status" value="1"/>
</dbReference>
<name>A0ABV5MD46_9ACTN</name>
<evidence type="ECO:0000259" key="2">
    <source>
        <dbReference type="Pfam" id="PF00881"/>
    </source>
</evidence>
<dbReference type="Pfam" id="PF00881">
    <property type="entry name" value="Nitroreductase"/>
    <property type="match status" value="1"/>
</dbReference>
<dbReference type="PANTHER" id="PTHR43745:SF2">
    <property type="entry name" value="NITROREDUCTASE MJ1384-RELATED"/>
    <property type="match status" value="1"/>
</dbReference>
<comment type="caution">
    <text evidence="3">The sequence shown here is derived from an EMBL/GenBank/DDBJ whole genome shotgun (WGS) entry which is preliminary data.</text>
</comment>
<dbReference type="EMBL" id="JBHMCA010000049">
    <property type="protein sequence ID" value="MFB9446769.1"/>
    <property type="molecule type" value="Genomic_DNA"/>
</dbReference>
<dbReference type="PANTHER" id="PTHR43745">
    <property type="entry name" value="NITROREDUCTASE MJ1384-RELATED"/>
    <property type="match status" value="1"/>
</dbReference>
<dbReference type="Gene3D" id="3.40.109.10">
    <property type="entry name" value="NADH Oxidase"/>
    <property type="match status" value="1"/>
</dbReference>
<reference evidence="3 4" key="1">
    <citation type="submission" date="2024-09" db="EMBL/GenBank/DDBJ databases">
        <authorList>
            <person name="Sun Q."/>
            <person name="Mori K."/>
        </authorList>
    </citation>
    <scope>NUCLEOTIDE SEQUENCE [LARGE SCALE GENOMIC DNA]</scope>
    <source>
        <strain evidence="3 4">JCM 3307</strain>
    </source>
</reference>
<dbReference type="InterPro" id="IPR000415">
    <property type="entry name" value="Nitroreductase-like"/>
</dbReference>
<dbReference type="RefSeq" id="WP_223104680.1">
    <property type="nucleotide sequence ID" value="NZ_CP061913.1"/>
</dbReference>
<evidence type="ECO:0000313" key="3">
    <source>
        <dbReference type="EMBL" id="MFB9446769.1"/>
    </source>
</evidence>
<proteinExistence type="predicted"/>
<evidence type="ECO:0000256" key="1">
    <source>
        <dbReference type="SAM" id="MobiDB-lite"/>
    </source>
</evidence>
<feature type="domain" description="Nitroreductase" evidence="2">
    <location>
        <begin position="167"/>
        <end position="348"/>
    </location>
</feature>
<organism evidence="3 4">
    <name type="scientific">Dactylosporangium vinaceum</name>
    <dbReference type="NCBI Taxonomy" id="53362"/>
    <lineage>
        <taxon>Bacteria</taxon>
        <taxon>Bacillati</taxon>
        <taxon>Actinomycetota</taxon>
        <taxon>Actinomycetes</taxon>
        <taxon>Micromonosporales</taxon>
        <taxon>Micromonosporaceae</taxon>
        <taxon>Dactylosporangium</taxon>
    </lineage>
</organism>